<dbReference type="Proteomes" id="UP000283269">
    <property type="component" value="Unassembled WGS sequence"/>
</dbReference>
<dbReference type="AlphaFoldDB" id="A0A409XT98"/>
<comment type="caution">
    <text evidence="2">The sequence shown here is derived from an EMBL/GenBank/DDBJ whole genome shotgun (WGS) entry which is preliminary data.</text>
</comment>
<keyword evidence="3" id="KW-1185">Reference proteome</keyword>
<proteinExistence type="predicted"/>
<accession>A0A409XT98</accession>
<evidence type="ECO:0000256" key="1">
    <source>
        <dbReference type="SAM" id="MobiDB-lite"/>
    </source>
</evidence>
<organism evidence="2 3">
    <name type="scientific">Psilocybe cyanescens</name>
    <dbReference type="NCBI Taxonomy" id="93625"/>
    <lineage>
        <taxon>Eukaryota</taxon>
        <taxon>Fungi</taxon>
        <taxon>Dikarya</taxon>
        <taxon>Basidiomycota</taxon>
        <taxon>Agaricomycotina</taxon>
        <taxon>Agaricomycetes</taxon>
        <taxon>Agaricomycetidae</taxon>
        <taxon>Agaricales</taxon>
        <taxon>Agaricineae</taxon>
        <taxon>Strophariaceae</taxon>
        <taxon>Psilocybe</taxon>
    </lineage>
</organism>
<name>A0A409XT98_PSICY</name>
<evidence type="ECO:0000313" key="2">
    <source>
        <dbReference type="EMBL" id="PPQ93924.1"/>
    </source>
</evidence>
<dbReference type="STRING" id="93625.A0A409XT98"/>
<sequence>MFHSQYYQNHNSAMPSMSGDQNSSSGQPMELFQFPEFNQMQSTASYMPSGVQNYGRDAPRTHIHNDRLAVIGATLHQMLLASQNSAYLELLEDNMHLKADVASKIYVFTHYMCIYVLTNIFTSDLIAYLKERDSKSLSGQWNKFTKNQHKKGGTPHTLVFVCDKEGEMISEACMANMGKKANKLWAQLYHNRQDPNSWKAKMQTVSEYFGNSMSLKFPEFQYCKNTWKFEAFVTIWYPDFACNWCASGHLAHEKSSNLQPSKKRKIAAPLCQEVLIADSDLDDKDLPPPAASTSKGKVGGSVLSKPHTKSRVSSLSANSNSSMRPSGAVRSPAPSGLSTLTSKVSCGSDPPVAVPIIASTRTLTPEVAHSADTVLEFPPSITSPVPRADVDTGIAQPLVSTSGPSTPPPEGSSGGVVNILSNMTIPKPAKVLQVQEMNNTASSLTRALTIVSATKKGNQLMKATESLTTRNLVAREYLKTHAPTVSQFKMVYNALDKATIKKFEILSCKKKSKASKAPKV</sequence>
<feature type="region of interest" description="Disordered" evidence="1">
    <location>
        <begin position="280"/>
        <end position="344"/>
    </location>
</feature>
<reference evidence="2 3" key="1">
    <citation type="journal article" date="2018" name="Evol. Lett.">
        <title>Horizontal gene cluster transfer increased hallucinogenic mushroom diversity.</title>
        <authorList>
            <person name="Reynolds H.T."/>
            <person name="Vijayakumar V."/>
            <person name="Gluck-Thaler E."/>
            <person name="Korotkin H.B."/>
            <person name="Matheny P.B."/>
            <person name="Slot J.C."/>
        </authorList>
    </citation>
    <scope>NUCLEOTIDE SEQUENCE [LARGE SCALE GENOMIC DNA]</scope>
    <source>
        <strain evidence="2 3">2631</strain>
    </source>
</reference>
<protein>
    <submittedName>
        <fullName evidence="2">Uncharacterized protein</fullName>
    </submittedName>
</protein>
<gene>
    <name evidence="2" type="ORF">CVT25_010665</name>
</gene>
<dbReference type="OrthoDB" id="2942852at2759"/>
<dbReference type="EMBL" id="NHYD01000554">
    <property type="protein sequence ID" value="PPQ93924.1"/>
    <property type="molecule type" value="Genomic_DNA"/>
</dbReference>
<feature type="compositionally biased region" description="Low complexity" evidence="1">
    <location>
        <begin position="311"/>
        <end position="326"/>
    </location>
</feature>
<dbReference type="InParanoid" id="A0A409XT98"/>
<evidence type="ECO:0000313" key="3">
    <source>
        <dbReference type="Proteomes" id="UP000283269"/>
    </source>
</evidence>